<accession>A0A0E9SSJ2</accession>
<name>A0A0E9SSJ2_ANGAN</name>
<proteinExistence type="predicted"/>
<keyword evidence="1" id="KW-0472">Membrane</keyword>
<feature type="transmembrane region" description="Helical" evidence="1">
    <location>
        <begin position="12"/>
        <end position="35"/>
    </location>
</feature>
<dbReference type="AlphaFoldDB" id="A0A0E9SSJ2"/>
<reference evidence="2" key="1">
    <citation type="submission" date="2014-11" db="EMBL/GenBank/DDBJ databases">
        <authorList>
            <person name="Amaro Gonzalez C."/>
        </authorList>
    </citation>
    <scope>NUCLEOTIDE SEQUENCE</scope>
</reference>
<evidence type="ECO:0000313" key="2">
    <source>
        <dbReference type="EMBL" id="JAH43640.1"/>
    </source>
</evidence>
<evidence type="ECO:0000256" key="1">
    <source>
        <dbReference type="SAM" id="Phobius"/>
    </source>
</evidence>
<reference evidence="2" key="2">
    <citation type="journal article" date="2015" name="Fish Shellfish Immunol.">
        <title>Early steps in the European eel (Anguilla anguilla)-Vibrio vulnificus interaction in the gills: Role of the RtxA13 toxin.</title>
        <authorList>
            <person name="Callol A."/>
            <person name="Pajuelo D."/>
            <person name="Ebbesson L."/>
            <person name="Teles M."/>
            <person name="MacKenzie S."/>
            <person name="Amaro C."/>
        </authorList>
    </citation>
    <scope>NUCLEOTIDE SEQUENCE</scope>
</reference>
<protein>
    <submittedName>
        <fullName evidence="2">Uncharacterized protein</fullName>
    </submittedName>
</protein>
<keyword evidence="1" id="KW-1133">Transmembrane helix</keyword>
<dbReference type="EMBL" id="GBXM01064937">
    <property type="protein sequence ID" value="JAH43640.1"/>
    <property type="molecule type" value="Transcribed_RNA"/>
</dbReference>
<sequence length="51" mass="5730">MPFLCACFKGSFFVLILTSYLRLGTGAVYLLLCCLKQNEMYDKGGCLIFHS</sequence>
<organism evidence="2">
    <name type="scientific">Anguilla anguilla</name>
    <name type="common">European freshwater eel</name>
    <name type="synonym">Muraena anguilla</name>
    <dbReference type="NCBI Taxonomy" id="7936"/>
    <lineage>
        <taxon>Eukaryota</taxon>
        <taxon>Metazoa</taxon>
        <taxon>Chordata</taxon>
        <taxon>Craniata</taxon>
        <taxon>Vertebrata</taxon>
        <taxon>Euteleostomi</taxon>
        <taxon>Actinopterygii</taxon>
        <taxon>Neopterygii</taxon>
        <taxon>Teleostei</taxon>
        <taxon>Anguilliformes</taxon>
        <taxon>Anguillidae</taxon>
        <taxon>Anguilla</taxon>
    </lineage>
</organism>
<keyword evidence="1" id="KW-0812">Transmembrane</keyword>